<evidence type="ECO:0000256" key="1">
    <source>
        <dbReference type="SAM" id="Phobius"/>
    </source>
</evidence>
<gene>
    <name evidence="2" type="ORF">IFR04_002718</name>
</gene>
<dbReference type="OrthoDB" id="3596349at2759"/>
<feature type="transmembrane region" description="Helical" evidence="1">
    <location>
        <begin position="97"/>
        <end position="119"/>
    </location>
</feature>
<evidence type="ECO:0000313" key="2">
    <source>
        <dbReference type="EMBL" id="KAG4424164.1"/>
    </source>
</evidence>
<comment type="caution">
    <text evidence="2">The sequence shown here is derived from an EMBL/GenBank/DDBJ whole genome shotgun (WGS) entry which is preliminary data.</text>
</comment>
<sequence length="236" mass="25859">MSQNSADTTPTTRKESIRNCLFALLGLWFTTIILHAIFISPYYNDSPSTSSISRAPTRISIPCNDLDNSTVPTPEKEPCTTEYTVVSNDAEDAAKDMVMLAILFGILWIGSLCAVFCCLETLLDEDAFKPKFMAIGSGLLGLVWVMLEPFGWEERNARAYIESFILPVVLVLSVAITKEVWRTYRPLPQAEEGTGMEADSESRGGSMSITGTATVYEERRYGNLEAGRVLGSASSG</sequence>
<organism evidence="2 3">
    <name type="scientific">Cadophora malorum</name>
    <dbReference type="NCBI Taxonomy" id="108018"/>
    <lineage>
        <taxon>Eukaryota</taxon>
        <taxon>Fungi</taxon>
        <taxon>Dikarya</taxon>
        <taxon>Ascomycota</taxon>
        <taxon>Pezizomycotina</taxon>
        <taxon>Leotiomycetes</taxon>
        <taxon>Helotiales</taxon>
        <taxon>Ploettnerulaceae</taxon>
        <taxon>Cadophora</taxon>
    </lineage>
</organism>
<proteinExistence type="predicted"/>
<keyword evidence="1" id="KW-1133">Transmembrane helix</keyword>
<keyword evidence="1" id="KW-0472">Membrane</keyword>
<protein>
    <submittedName>
        <fullName evidence="2">Uncharacterized protein</fullName>
    </submittedName>
</protein>
<keyword evidence="3" id="KW-1185">Reference proteome</keyword>
<name>A0A8H8BUH2_9HELO</name>
<keyword evidence="1" id="KW-0812">Transmembrane</keyword>
<reference evidence="2" key="1">
    <citation type="submission" date="2021-02" db="EMBL/GenBank/DDBJ databases">
        <title>Genome sequence Cadophora malorum strain M34.</title>
        <authorList>
            <person name="Stefanovic E."/>
            <person name="Vu D."/>
            <person name="Scully C."/>
            <person name="Dijksterhuis J."/>
            <person name="Roader J."/>
            <person name="Houbraken J."/>
        </authorList>
    </citation>
    <scope>NUCLEOTIDE SEQUENCE</scope>
    <source>
        <strain evidence="2">M34</strain>
    </source>
</reference>
<dbReference type="AlphaFoldDB" id="A0A8H8BUH2"/>
<feature type="transmembrane region" description="Helical" evidence="1">
    <location>
        <begin position="21"/>
        <end position="43"/>
    </location>
</feature>
<feature type="transmembrane region" description="Helical" evidence="1">
    <location>
        <begin position="131"/>
        <end position="147"/>
    </location>
</feature>
<accession>A0A8H8BUH2</accession>
<evidence type="ECO:0000313" key="3">
    <source>
        <dbReference type="Proteomes" id="UP000664132"/>
    </source>
</evidence>
<dbReference type="EMBL" id="JAFJYH010000024">
    <property type="protein sequence ID" value="KAG4424164.1"/>
    <property type="molecule type" value="Genomic_DNA"/>
</dbReference>
<dbReference type="Proteomes" id="UP000664132">
    <property type="component" value="Unassembled WGS sequence"/>
</dbReference>
<feature type="transmembrane region" description="Helical" evidence="1">
    <location>
        <begin position="159"/>
        <end position="177"/>
    </location>
</feature>